<organism evidence="1 2">
    <name type="scientific">Trichoderma asperellum</name>
    <name type="common">Filamentous fungus</name>
    <dbReference type="NCBI Taxonomy" id="101201"/>
    <lineage>
        <taxon>Eukaryota</taxon>
        <taxon>Fungi</taxon>
        <taxon>Dikarya</taxon>
        <taxon>Ascomycota</taxon>
        <taxon>Pezizomycotina</taxon>
        <taxon>Sordariomycetes</taxon>
        <taxon>Hypocreomycetidae</taxon>
        <taxon>Hypocreales</taxon>
        <taxon>Hypocreaceae</taxon>
        <taxon>Trichoderma</taxon>
    </lineage>
</organism>
<comment type="caution">
    <text evidence="1">The sequence shown here is derived from an EMBL/GenBank/DDBJ whole genome shotgun (WGS) entry which is preliminary data.</text>
</comment>
<name>A0A6V8QZC5_TRIAP</name>
<dbReference type="Proteomes" id="UP000517252">
    <property type="component" value="Unassembled WGS sequence"/>
</dbReference>
<proteinExistence type="predicted"/>
<dbReference type="EMBL" id="BLZH01000009">
    <property type="protein sequence ID" value="GFP57670.1"/>
    <property type="molecule type" value="Genomic_DNA"/>
</dbReference>
<dbReference type="OrthoDB" id="4537670at2759"/>
<reference evidence="1 2" key="1">
    <citation type="submission" date="2020-07" db="EMBL/GenBank/DDBJ databases">
        <title>Trichoderma asperellum IC-1 whole genome shotgun sequence.</title>
        <authorList>
            <person name="Kanamasa S."/>
            <person name="Takahashi H."/>
        </authorList>
    </citation>
    <scope>NUCLEOTIDE SEQUENCE [LARGE SCALE GENOMIC DNA]</scope>
    <source>
        <strain evidence="1 2">IC-1</strain>
    </source>
</reference>
<evidence type="ECO:0000313" key="1">
    <source>
        <dbReference type="EMBL" id="GFP57670.1"/>
    </source>
</evidence>
<accession>A0A6V8QZC5</accession>
<dbReference type="AlphaFoldDB" id="A0A6V8QZC5"/>
<evidence type="ECO:0000313" key="2">
    <source>
        <dbReference type="Proteomes" id="UP000517252"/>
    </source>
</evidence>
<gene>
    <name evidence="1" type="ORF">TASIC1_0009000700</name>
</gene>
<protein>
    <submittedName>
        <fullName evidence="1">Uncharacterized protein</fullName>
    </submittedName>
</protein>
<sequence length="166" mass="18811">MSIPEVNDVLCLEAYKPEESDSAVFEISWSQSLRTRSATYYVVKAKNTTKGNADVLLYIQDRFYKDPSSPDYIGNIPGVQREGADWILPITDRVQYGQKNAQGEKRWLVLHDKNNKPYQHRFMVTTIQGNAAEWAQKLATSFGAGELAENVHKLGNSFVGDYLKTF</sequence>